<reference evidence="2" key="1">
    <citation type="submission" date="2022-10" db="EMBL/GenBank/DDBJ databases">
        <title>Genome assembly of Pristionchus species.</title>
        <authorList>
            <person name="Yoshida K."/>
            <person name="Sommer R.J."/>
        </authorList>
    </citation>
    <scope>NUCLEOTIDE SEQUENCE [LARGE SCALE GENOMIC DNA]</scope>
    <source>
        <strain evidence="2">RS5460</strain>
    </source>
</reference>
<protein>
    <submittedName>
        <fullName evidence="1">Uncharacterized protein</fullName>
    </submittedName>
</protein>
<evidence type="ECO:0000313" key="2">
    <source>
        <dbReference type="Proteomes" id="UP001328107"/>
    </source>
</evidence>
<organism evidence="1 2">
    <name type="scientific">Pristionchus mayeri</name>
    <dbReference type="NCBI Taxonomy" id="1317129"/>
    <lineage>
        <taxon>Eukaryota</taxon>
        <taxon>Metazoa</taxon>
        <taxon>Ecdysozoa</taxon>
        <taxon>Nematoda</taxon>
        <taxon>Chromadorea</taxon>
        <taxon>Rhabditida</taxon>
        <taxon>Rhabditina</taxon>
        <taxon>Diplogasteromorpha</taxon>
        <taxon>Diplogasteroidea</taxon>
        <taxon>Neodiplogasteridae</taxon>
        <taxon>Pristionchus</taxon>
    </lineage>
</organism>
<dbReference type="EMBL" id="BTRK01000004">
    <property type="protein sequence ID" value="GMR45767.1"/>
    <property type="molecule type" value="Genomic_DNA"/>
</dbReference>
<comment type="caution">
    <text evidence="1">The sequence shown here is derived from an EMBL/GenBank/DDBJ whole genome shotgun (WGS) entry which is preliminary data.</text>
</comment>
<name>A0AAN5CJV3_9BILA</name>
<dbReference type="AlphaFoldDB" id="A0AAN5CJV3"/>
<gene>
    <name evidence="1" type="ORF">PMAYCL1PPCAC_15962</name>
</gene>
<evidence type="ECO:0000313" key="1">
    <source>
        <dbReference type="EMBL" id="GMR45767.1"/>
    </source>
</evidence>
<accession>A0AAN5CJV3</accession>
<dbReference type="Proteomes" id="UP001328107">
    <property type="component" value="Unassembled WGS sequence"/>
</dbReference>
<proteinExistence type="predicted"/>
<keyword evidence="2" id="KW-1185">Reference proteome</keyword>
<sequence>MPKKSKKKQTTPMIMHAGSRACVVSERMIDCCRQRSATLLCNKSVGEWWLATVRLRPLTRPMGKAAYSFTLSITGCRSRSQRARQRLSYCGQHFTRSEHPPNSCDCHSDSIVHAIVRGLPDEHCDCRRCSSHRERCSRAQHFTWH</sequence>